<dbReference type="PANTHER" id="PTHR43649">
    <property type="entry name" value="ARABINOSE-BINDING PROTEIN-RELATED"/>
    <property type="match status" value="1"/>
</dbReference>
<evidence type="ECO:0000256" key="5">
    <source>
        <dbReference type="SAM" id="SignalP"/>
    </source>
</evidence>
<comment type="similarity">
    <text evidence="2">Belongs to the bacterial solute-binding protein 1 family.</text>
</comment>
<keyword evidence="3" id="KW-0813">Transport</keyword>
<keyword evidence="4 5" id="KW-0732">Signal</keyword>
<accession>W4M3B9</accession>
<evidence type="ECO:0008006" key="8">
    <source>
        <dbReference type="Google" id="ProtNLM"/>
    </source>
</evidence>
<dbReference type="Gene3D" id="3.40.190.10">
    <property type="entry name" value="Periplasmic binding protein-like II"/>
    <property type="match status" value="1"/>
</dbReference>
<organism evidence="6 7">
    <name type="scientific">Candidatus Entotheonella gemina</name>
    <dbReference type="NCBI Taxonomy" id="1429439"/>
    <lineage>
        <taxon>Bacteria</taxon>
        <taxon>Pseudomonadati</taxon>
        <taxon>Nitrospinota/Tectimicrobiota group</taxon>
        <taxon>Candidatus Tectimicrobiota</taxon>
        <taxon>Candidatus Entotheonellia</taxon>
        <taxon>Candidatus Entotheonellales</taxon>
        <taxon>Candidatus Entotheonellaceae</taxon>
        <taxon>Candidatus Entotheonella</taxon>
    </lineage>
</organism>
<dbReference type="InterPro" id="IPR006311">
    <property type="entry name" value="TAT_signal"/>
</dbReference>
<dbReference type="Proteomes" id="UP000019140">
    <property type="component" value="Unassembled WGS sequence"/>
</dbReference>
<evidence type="ECO:0000256" key="1">
    <source>
        <dbReference type="ARBA" id="ARBA00004418"/>
    </source>
</evidence>
<gene>
    <name evidence="6" type="ORF">ETSY2_26650</name>
</gene>
<proteinExistence type="inferred from homology"/>
<feature type="signal peptide" evidence="5">
    <location>
        <begin position="1"/>
        <end position="33"/>
    </location>
</feature>
<comment type="subcellular location">
    <subcellularLocation>
        <location evidence="1">Periplasm</location>
    </subcellularLocation>
</comment>
<reference evidence="6 7" key="1">
    <citation type="journal article" date="2014" name="Nature">
        <title>An environmental bacterial taxon with a large and distinct metabolic repertoire.</title>
        <authorList>
            <person name="Wilson M.C."/>
            <person name="Mori T."/>
            <person name="Ruckert C."/>
            <person name="Uria A.R."/>
            <person name="Helf M.J."/>
            <person name="Takada K."/>
            <person name="Gernert C."/>
            <person name="Steffens U.A."/>
            <person name="Heycke N."/>
            <person name="Schmitt S."/>
            <person name="Rinke C."/>
            <person name="Helfrich E.J."/>
            <person name="Brachmann A.O."/>
            <person name="Gurgui C."/>
            <person name="Wakimoto T."/>
            <person name="Kracht M."/>
            <person name="Crusemann M."/>
            <person name="Hentschel U."/>
            <person name="Abe I."/>
            <person name="Matsunaga S."/>
            <person name="Kalinowski J."/>
            <person name="Takeyama H."/>
            <person name="Piel J."/>
        </authorList>
    </citation>
    <scope>NUCLEOTIDE SEQUENCE [LARGE SCALE GENOMIC DNA]</scope>
    <source>
        <strain evidence="7">TSY2</strain>
    </source>
</reference>
<name>W4M3B9_9BACT</name>
<evidence type="ECO:0000313" key="6">
    <source>
        <dbReference type="EMBL" id="ETX04809.1"/>
    </source>
</evidence>
<dbReference type="PANTHER" id="PTHR43649:SF34">
    <property type="entry name" value="ABC TRANSPORTER PERIPLASMIC-BINDING PROTEIN YCJN-RELATED"/>
    <property type="match status" value="1"/>
</dbReference>
<dbReference type="HOGENOM" id="CLU_031285_13_2_7"/>
<evidence type="ECO:0000256" key="4">
    <source>
        <dbReference type="ARBA" id="ARBA00022729"/>
    </source>
</evidence>
<evidence type="ECO:0000256" key="2">
    <source>
        <dbReference type="ARBA" id="ARBA00008520"/>
    </source>
</evidence>
<dbReference type="EMBL" id="AZHX01001112">
    <property type="protein sequence ID" value="ETX04809.1"/>
    <property type="molecule type" value="Genomic_DNA"/>
</dbReference>
<dbReference type="GO" id="GO:0042597">
    <property type="term" value="C:periplasmic space"/>
    <property type="evidence" value="ECO:0007669"/>
    <property type="project" value="UniProtKB-SubCell"/>
</dbReference>
<comment type="caution">
    <text evidence="6">The sequence shown here is derived from an EMBL/GenBank/DDBJ whole genome shotgun (WGS) entry which is preliminary data.</text>
</comment>
<keyword evidence="7" id="KW-1185">Reference proteome</keyword>
<dbReference type="PROSITE" id="PS51318">
    <property type="entry name" value="TAT"/>
    <property type="match status" value="1"/>
</dbReference>
<sequence>MAVQSTPLTRRQFIASTALATGAVAMGAAPAFAQKPKLVYWAYQFLRSSDESRVAFAKEWAKQNNVDLQITLVPWKEFMAKISAAIHAKATPDIVENGGVQLRSQGQLLEVTDVYEQLEKEHGGWLGAAALYMKEADGRVHHILYGLTGSMIIARNDLVAKAGAKLPAETWEDLFEVAKKTHRPPRVYGLGQPVSNQTDSNIWEQIMRAYGSRIADEQGKNVVLGDYKSDVWTFLDFFEAVWESGVLPPGVTTWDNTMNNSTYQAGKSVIALNPITITLWLEKNDSDLLPKTGHYPFPKGPKSHVWDVGYASRSILKYTKQPELCKQFLLDSMAVPKMEKELSVSQWAPVLKSYLPFDIWDSSDHKKALVNVANHGNPQAAPDVYNDAWVEQATNTTISRMLQRLVVDKWNRDKAFEEAVDVLTKIYGKYA</sequence>
<dbReference type="InterPro" id="IPR006059">
    <property type="entry name" value="SBP"/>
</dbReference>
<dbReference type="AlphaFoldDB" id="W4M3B9"/>
<evidence type="ECO:0000256" key="3">
    <source>
        <dbReference type="ARBA" id="ARBA00022448"/>
    </source>
</evidence>
<dbReference type="InterPro" id="IPR050490">
    <property type="entry name" value="Bact_solute-bd_prot1"/>
</dbReference>
<protein>
    <recommendedName>
        <fullName evidence="8">ABC transporter substrate-binding protein</fullName>
    </recommendedName>
</protein>
<evidence type="ECO:0000313" key="7">
    <source>
        <dbReference type="Proteomes" id="UP000019140"/>
    </source>
</evidence>
<dbReference type="Pfam" id="PF01547">
    <property type="entry name" value="SBP_bac_1"/>
    <property type="match status" value="1"/>
</dbReference>
<dbReference type="SUPFAM" id="SSF53850">
    <property type="entry name" value="Periplasmic binding protein-like II"/>
    <property type="match status" value="1"/>
</dbReference>
<feature type="chain" id="PRO_5004846266" description="ABC transporter substrate-binding protein" evidence="5">
    <location>
        <begin position="34"/>
        <end position="431"/>
    </location>
</feature>